<accession>A0A8J5XJV8</accession>
<dbReference type="SUPFAM" id="SSF49344">
    <property type="entry name" value="CBD9-like"/>
    <property type="match status" value="1"/>
</dbReference>
<keyword evidence="2" id="KW-1185">Reference proteome</keyword>
<sequence length="383" mass="41765">MLSGLAVLAAHTPPEPRSYTAARLRGALGPLDGDLTKPAWAQAAWSSDFEDIRGTPDAPADAQPPAGCRTRFKMLWDDNFLYVGALLEYDGPLYQIEASFTERNAPIYQRDSDIEVFVDADATCHWYEELELNALNTPWNLLLDRPYMDGGSEHSGRVAAPGEPLYWDARAQRTAVKLVRGRAADARAPAAWSAEIALAHNDTLGARGAQPSAMPSAARLAPRVGDVWRINLSRVERRGAINWVWSAQRAWAPAEARWAGVVDMHRPEAWGALHFADEAGRLPEPRTGVPDWPLRAAGAMLYYAQRAFRDGPGGGRYAHSVEELVAARLVPVHLLRELDARLSPAPVGGYVARVCARGAPAGARCLTVRDDRLMQAGAPPEMA</sequence>
<dbReference type="PANTHER" id="PTHR35532:SF5">
    <property type="entry name" value="CARBOHYDRATE-BINDING DOMAIN-CONTAINING PROTEIN"/>
    <property type="match status" value="1"/>
</dbReference>
<dbReference type="Gene3D" id="2.60.40.1190">
    <property type="match status" value="1"/>
</dbReference>
<evidence type="ECO:0000313" key="2">
    <source>
        <dbReference type="Proteomes" id="UP000751190"/>
    </source>
</evidence>
<dbReference type="AlphaFoldDB" id="A0A8J5XJV8"/>
<gene>
    <name evidence="1" type="ORF">KFE25_011034</name>
</gene>
<organism evidence="1 2">
    <name type="scientific">Diacronema lutheri</name>
    <name type="common">Unicellular marine alga</name>
    <name type="synonym">Monochrysis lutheri</name>
    <dbReference type="NCBI Taxonomy" id="2081491"/>
    <lineage>
        <taxon>Eukaryota</taxon>
        <taxon>Haptista</taxon>
        <taxon>Haptophyta</taxon>
        <taxon>Pavlovophyceae</taxon>
        <taxon>Pavlovales</taxon>
        <taxon>Pavlovaceae</taxon>
        <taxon>Diacronema</taxon>
    </lineage>
</organism>
<dbReference type="CDD" id="cd09620">
    <property type="entry name" value="CBM9_like_3"/>
    <property type="match status" value="1"/>
</dbReference>
<dbReference type="PANTHER" id="PTHR35532">
    <property type="entry name" value="SIMILAR TO POLYHYDROXYALKANOATE DEPOLYMERASE"/>
    <property type="match status" value="1"/>
</dbReference>
<proteinExistence type="predicted"/>
<dbReference type="EMBL" id="JAGTXO010000036">
    <property type="protein sequence ID" value="KAG8459985.1"/>
    <property type="molecule type" value="Genomic_DNA"/>
</dbReference>
<comment type="caution">
    <text evidence="1">The sequence shown here is derived from an EMBL/GenBank/DDBJ whole genome shotgun (WGS) entry which is preliminary data.</text>
</comment>
<dbReference type="Proteomes" id="UP000751190">
    <property type="component" value="Unassembled WGS sequence"/>
</dbReference>
<name>A0A8J5XJV8_DIALT</name>
<evidence type="ECO:0000313" key="1">
    <source>
        <dbReference type="EMBL" id="KAG8459985.1"/>
    </source>
</evidence>
<reference evidence="1" key="1">
    <citation type="submission" date="2021-05" db="EMBL/GenBank/DDBJ databases">
        <title>The genome of the haptophyte Pavlova lutheri (Diacronema luteri, Pavlovales) - a model for lipid biosynthesis in eukaryotic algae.</title>
        <authorList>
            <person name="Hulatt C.J."/>
            <person name="Posewitz M.C."/>
        </authorList>
    </citation>
    <scope>NUCLEOTIDE SEQUENCE</scope>
    <source>
        <strain evidence="1">NIVA-4/92</strain>
    </source>
</reference>
<evidence type="ECO:0008006" key="3">
    <source>
        <dbReference type="Google" id="ProtNLM"/>
    </source>
</evidence>
<dbReference type="OrthoDB" id="59288at2759"/>
<protein>
    <recommendedName>
        <fullName evidence="3">Carbohydrate-binding domain-containing protein</fullName>
    </recommendedName>
</protein>
<dbReference type="OMA" id="EYNWVWS"/>